<dbReference type="SUPFAM" id="SSF56059">
    <property type="entry name" value="Glutathione synthetase ATP-binding domain-like"/>
    <property type="match status" value="1"/>
</dbReference>
<evidence type="ECO:0000259" key="1">
    <source>
        <dbReference type="Pfam" id="PF14397"/>
    </source>
</evidence>
<keyword evidence="3" id="KW-1185">Reference proteome</keyword>
<name>A0A1H1JXB1_9BURK</name>
<protein>
    <submittedName>
        <fullName evidence="2">Sugar-transfer associated ATP-grasp</fullName>
    </submittedName>
</protein>
<dbReference type="Proteomes" id="UP000199365">
    <property type="component" value="Unassembled WGS sequence"/>
</dbReference>
<dbReference type="EMBL" id="FNKX01000002">
    <property type="protein sequence ID" value="SDR54586.1"/>
    <property type="molecule type" value="Genomic_DNA"/>
</dbReference>
<dbReference type="Pfam" id="PF14397">
    <property type="entry name" value="ATPgrasp_ST"/>
    <property type="match status" value="1"/>
</dbReference>
<evidence type="ECO:0000313" key="3">
    <source>
        <dbReference type="Proteomes" id="UP000199365"/>
    </source>
</evidence>
<gene>
    <name evidence="2" type="ORF">SAMN05445850_5906</name>
</gene>
<reference evidence="3" key="1">
    <citation type="submission" date="2016-10" db="EMBL/GenBank/DDBJ databases">
        <authorList>
            <person name="Varghese N."/>
            <person name="Submissions S."/>
        </authorList>
    </citation>
    <scope>NUCLEOTIDE SEQUENCE [LARGE SCALE GENOMIC DNA]</scope>
    <source>
        <strain evidence="3">DUS833</strain>
    </source>
</reference>
<accession>A0A1H1JXB1</accession>
<dbReference type="STRING" id="157910.SAMN05445850_5906"/>
<dbReference type="InterPro" id="IPR039523">
    <property type="entry name" value="RimK-rel_E_lig_ATP-grasp"/>
</dbReference>
<sequence length="361" mass="40774">MMLSGVENIVRRSAKRVSLYRFHHDHDLQARKILERLESRYGKTDPNKLRLADTYARDVFGDPVYAPWLRVYTAFCGTFKEGWIPDNYYGIVVVPQMQGWYGKISSLKPISRLIFDGDELPDVAYFANGLFFTDKGVVVPERDLTDVVFEHTERVVFKLDGSGQGNGVYFFDRANFDPAVIRSLGNGVIQTFINQHSLFATFAAKPVATLRFTTVVDEAGRISIRACYLRLGRADDTHVLSDREICVPVELETGELCDEGYMSDWAAVDAHPDSGARFAGLKIPCFEKCVATVLRLHRKIPFARCIGWDLAVDANGQVKVMEWNGKHNDVKFSEATQGPCFADLNWERLRAEPEFARLSLG</sequence>
<dbReference type="AlphaFoldDB" id="A0A1H1JXB1"/>
<feature type="domain" description="Alpha-L-glutamate ligase-related protein ATP-grasp" evidence="1">
    <location>
        <begin position="187"/>
        <end position="334"/>
    </location>
</feature>
<proteinExistence type="predicted"/>
<organism evidence="2 3">
    <name type="scientific">Paraburkholderia tuberum</name>
    <dbReference type="NCBI Taxonomy" id="157910"/>
    <lineage>
        <taxon>Bacteria</taxon>
        <taxon>Pseudomonadati</taxon>
        <taxon>Pseudomonadota</taxon>
        <taxon>Betaproteobacteria</taxon>
        <taxon>Burkholderiales</taxon>
        <taxon>Burkholderiaceae</taxon>
        <taxon>Paraburkholderia</taxon>
    </lineage>
</organism>
<dbReference type="RefSeq" id="WP_090809186.1">
    <property type="nucleotide sequence ID" value="NZ_FNKX01000002.1"/>
</dbReference>
<evidence type="ECO:0000313" key="2">
    <source>
        <dbReference type="EMBL" id="SDR54586.1"/>
    </source>
</evidence>